<dbReference type="GeneID" id="96878751"/>
<evidence type="ECO:0000313" key="1">
    <source>
        <dbReference type="EMBL" id="WGM01257.1"/>
    </source>
</evidence>
<sequence>MGANLFIRPIKASSKWAMLIADLADIAVKWRRRLRSEVRVLQLKGGEPFAAGKVTDNAKPASKPA</sequence>
<gene>
    <name evidence="1" type="ORF">QE210_15770</name>
    <name evidence="2" type="ORF">QE258_18405</name>
</gene>
<reference evidence="1" key="1">
    <citation type="submission" date="2023-04" db="EMBL/GenBank/DDBJ databases">
        <title>Genome dynamics across the evolutionary transition to endosymbiosis.</title>
        <authorList>
            <person name="Siozios S."/>
            <person name="Nadal-Jimenez P."/>
            <person name="Azagi T."/>
            <person name="Sprong H."/>
            <person name="Frost C.L."/>
            <person name="Parratt S.R."/>
            <person name="Taylor G."/>
            <person name="Brettell L."/>
            <person name="Lew K.C."/>
            <person name="Croft L."/>
            <person name="King K.C."/>
            <person name="Brockhurst M.A."/>
            <person name="Hypsa V."/>
            <person name="Novakova E."/>
            <person name="Darby A.C."/>
            <person name="Hurst G.D.D."/>
        </authorList>
    </citation>
    <scope>NUCLEOTIDE SEQUENCE</scope>
    <source>
        <strain evidence="2">ANv_CAN</strain>
        <strain evidence="1">APv</strain>
    </source>
</reference>
<dbReference type="RefSeq" id="WP_026821422.1">
    <property type="nucleotide sequence ID" value="NZ_CP038613.1"/>
</dbReference>
<dbReference type="AlphaFoldDB" id="A0AA95GLM7"/>
<evidence type="ECO:0000313" key="4">
    <source>
        <dbReference type="Proteomes" id="UP001177595"/>
    </source>
</evidence>
<name>A0AA95GLM7_9GAMM</name>
<dbReference type="Proteomes" id="UP001177592">
    <property type="component" value="Chromosome"/>
</dbReference>
<evidence type="ECO:0000313" key="2">
    <source>
        <dbReference type="EMBL" id="WGM05441.1"/>
    </source>
</evidence>
<keyword evidence="3" id="KW-1185">Reference proteome</keyword>
<dbReference type="EMBL" id="CP123523">
    <property type="protein sequence ID" value="WGM05441.1"/>
    <property type="molecule type" value="Genomic_DNA"/>
</dbReference>
<evidence type="ECO:0000313" key="3">
    <source>
        <dbReference type="Proteomes" id="UP001177592"/>
    </source>
</evidence>
<dbReference type="EMBL" id="CP123504">
    <property type="protein sequence ID" value="WGM01257.1"/>
    <property type="molecule type" value="Genomic_DNA"/>
</dbReference>
<organism evidence="1 4">
    <name type="scientific">Arsenophonus nasoniae</name>
    <name type="common">son-killer infecting Nasonia vitripennis</name>
    <dbReference type="NCBI Taxonomy" id="638"/>
    <lineage>
        <taxon>Bacteria</taxon>
        <taxon>Pseudomonadati</taxon>
        <taxon>Pseudomonadota</taxon>
        <taxon>Gammaproteobacteria</taxon>
        <taxon>Enterobacterales</taxon>
        <taxon>Morganellaceae</taxon>
        <taxon>Arsenophonus</taxon>
    </lineage>
</organism>
<accession>A0AA95GLM7</accession>
<protein>
    <submittedName>
        <fullName evidence="1">Uncharacterized protein</fullName>
    </submittedName>
</protein>
<proteinExistence type="predicted"/>
<dbReference type="Proteomes" id="UP001177595">
    <property type="component" value="Chromosome"/>
</dbReference>